<evidence type="ECO:0000256" key="8">
    <source>
        <dbReference type="ARBA" id="ARBA00022989"/>
    </source>
</evidence>
<evidence type="ECO:0000256" key="4">
    <source>
        <dbReference type="ARBA" id="ARBA00022553"/>
    </source>
</evidence>
<dbReference type="InterPro" id="IPR004358">
    <property type="entry name" value="Sig_transdc_His_kin-like_C"/>
</dbReference>
<reference evidence="14" key="1">
    <citation type="submission" date="2009-10" db="EMBL/GenBank/DDBJ databases">
        <title>Diversity of trophic interactions inside an arsenic-rich microbial ecosystem.</title>
        <authorList>
            <person name="Bertin P.N."/>
            <person name="Heinrich-Salmeron A."/>
            <person name="Pelletier E."/>
            <person name="Goulhen-Chollet F."/>
            <person name="Arsene-Ploetze F."/>
            <person name="Gallien S."/>
            <person name="Calteau A."/>
            <person name="Vallenet D."/>
            <person name="Casiot C."/>
            <person name="Chane-Woon-Ming B."/>
            <person name="Giloteaux L."/>
            <person name="Barakat M."/>
            <person name="Bonnefoy V."/>
            <person name="Bruneel O."/>
            <person name="Chandler M."/>
            <person name="Cleiss J."/>
            <person name="Duran R."/>
            <person name="Elbaz-Poulichet F."/>
            <person name="Fonknechten N."/>
            <person name="Lauga B."/>
            <person name="Mornico D."/>
            <person name="Ortet P."/>
            <person name="Schaeffer C."/>
            <person name="Siguier P."/>
            <person name="Alexander Thil Smith A."/>
            <person name="Van Dorsselaer A."/>
            <person name="Weissenbach J."/>
            <person name="Medigue C."/>
            <person name="Le Paslier D."/>
        </authorList>
    </citation>
    <scope>NUCLEOTIDE SEQUENCE</scope>
</reference>
<evidence type="ECO:0000256" key="3">
    <source>
        <dbReference type="ARBA" id="ARBA00012438"/>
    </source>
</evidence>
<keyword evidence="5" id="KW-0808">Transferase</keyword>
<dbReference type="InterPro" id="IPR003594">
    <property type="entry name" value="HATPase_dom"/>
</dbReference>
<feature type="domain" description="Histidine kinase" evidence="12">
    <location>
        <begin position="250"/>
        <end position="465"/>
    </location>
</feature>
<evidence type="ECO:0000259" key="13">
    <source>
        <dbReference type="PROSITE" id="PS50885"/>
    </source>
</evidence>
<dbReference type="EC" id="2.7.13.3" evidence="3"/>
<dbReference type="SMART" id="SM00388">
    <property type="entry name" value="HisKA"/>
    <property type="match status" value="1"/>
</dbReference>
<dbReference type="Gene3D" id="1.10.287.130">
    <property type="match status" value="1"/>
</dbReference>
<feature type="transmembrane region" description="Helical" evidence="11">
    <location>
        <begin position="166"/>
        <end position="189"/>
    </location>
</feature>
<dbReference type="SMART" id="SM00387">
    <property type="entry name" value="HATPase_c"/>
    <property type="match status" value="1"/>
</dbReference>
<protein>
    <recommendedName>
        <fullName evidence="3">histidine kinase</fullName>
        <ecNumber evidence="3">2.7.13.3</ecNumber>
    </recommendedName>
</protein>
<keyword evidence="9" id="KW-0902">Two-component regulatory system</keyword>
<dbReference type="EMBL" id="CABQ01000279">
    <property type="protein sequence ID" value="CBI08821.1"/>
    <property type="molecule type" value="Genomic_DNA"/>
</dbReference>
<dbReference type="Gene3D" id="3.30.565.10">
    <property type="entry name" value="Histidine kinase-like ATPase, C-terminal domain"/>
    <property type="match status" value="1"/>
</dbReference>
<dbReference type="GO" id="GO:0000155">
    <property type="term" value="F:phosphorelay sensor kinase activity"/>
    <property type="evidence" value="ECO:0007669"/>
    <property type="project" value="InterPro"/>
</dbReference>
<dbReference type="InterPro" id="IPR036890">
    <property type="entry name" value="HATPase_C_sf"/>
</dbReference>
<dbReference type="AlphaFoldDB" id="E6QNK0"/>
<feature type="domain" description="HAMP" evidence="13">
    <location>
        <begin position="190"/>
        <end position="242"/>
    </location>
</feature>
<dbReference type="Pfam" id="PF00512">
    <property type="entry name" value="HisKA"/>
    <property type="match status" value="1"/>
</dbReference>
<keyword evidence="4" id="KW-0597">Phosphoprotein</keyword>
<dbReference type="SUPFAM" id="SSF55874">
    <property type="entry name" value="ATPase domain of HSP90 chaperone/DNA topoisomerase II/histidine kinase"/>
    <property type="match status" value="1"/>
</dbReference>
<dbReference type="SUPFAM" id="SSF47384">
    <property type="entry name" value="Homodimeric domain of signal transducing histidine kinase"/>
    <property type="match status" value="1"/>
</dbReference>
<comment type="subcellular location">
    <subcellularLocation>
        <location evidence="2">Membrane</location>
    </subcellularLocation>
</comment>
<evidence type="ECO:0000256" key="5">
    <source>
        <dbReference type="ARBA" id="ARBA00022679"/>
    </source>
</evidence>
<keyword evidence="8 11" id="KW-1133">Transmembrane helix</keyword>
<dbReference type="PANTHER" id="PTHR45436">
    <property type="entry name" value="SENSOR HISTIDINE KINASE YKOH"/>
    <property type="match status" value="1"/>
</dbReference>
<evidence type="ECO:0000256" key="10">
    <source>
        <dbReference type="ARBA" id="ARBA00023136"/>
    </source>
</evidence>
<feature type="transmembrane region" description="Helical" evidence="11">
    <location>
        <begin position="20"/>
        <end position="40"/>
    </location>
</feature>
<keyword evidence="7 14" id="KW-0418">Kinase</keyword>
<keyword evidence="6 11" id="KW-0812">Transmembrane</keyword>
<keyword evidence="10 11" id="KW-0472">Membrane</keyword>
<sequence>MRLCRFRADSDSLRQQLLKWLLIPMVILLLLNIALVYKFGHDSANRRHDRFLLDASKILLDQLYANAGRVEFDIHSGALNVLNRDKADQVYYSISDPGRKYQFGSPDLPAPPEKPGATPLYYLANYAGHPVRMMAAVLPDSGVPGGQVVVMVAKTLALYHERSQEWVWRVLPTQFLLVVFMGIMVWWGVGRGLRPLVQMRDEVASRSSQDLRPLEEHKVVAEVRPLIRGFNNLLGRLEESLAQQKRFIADAAHQLHTPIAGLKAQAELALQLDDPAETRHSLQQMHTATVQTAHLVRQLLALSRAEPEAQKHDFASQLDWVALVKQTTTHWVQTALQKNIDLGFEASDATFAMPGNEFLLVEMLNNVIDNAMRYTPDNGRVTVRIMRGSDRLVVEVEDNGAGIPEDQRERVFERFYRVLGSNQTGCGLGLAIVREIAARHGGEVVIQKGAGGIGTLVKLGFPIRKREATA</sequence>
<dbReference type="InterPro" id="IPR036097">
    <property type="entry name" value="HisK_dim/P_sf"/>
</dbReference>
<dbReference type="InterPro" id="IPR003661">
    <property type="entry name" value="HisK_dim/P_dom"/>
</dbReference>
<dbReference type="InterPro" id="IPR013727">
    <property type="entry name" value="2CSK_N"/>
</dbReference>
<dbReference type="InterPro" id="IPR050428">
    <property type="entry name" value="TCS_sensor_his_kinase"/>
</dbReference>
<evidence type="ECO:0000256" key="11">
    <source>
        <dbReference type="SAM" id="Phobius"/>
    </source>
</evidence>
<dbReference type="InterPro" id="IPR005467">
    <property type="entry name" value="His_kinase_dom"/>
</dbReference>
<evidence type="ECO:0000259" key="12">
    <source>
        <dbReference type="PROSITE" id="PS50109"/>
    </source>
</evidence>
<evidence type="ECO:0000256" key="9">
    <source>
        <dbReference type="ARBA" id="ARBA00023012"/>
    </source>
</evidence>
<accession>E6QNK0</accession>
<dbReference type="CDD" id="cd00075">
    <property type="entry name" value="HATPase"/>
    <property type="match status" value="1"/>
</dbReference>
<comment type="catalytic activity">
    <reaction evidence="1">
        <text>ATP + protein L-histidine = ADP + protein N-phospho-L-histidine.</text>
        <dbReference type="EC" id="2.7.13.3"/>
    </reaction>
</comment>
<dbReference type="PROSITE" id="PS50885">
    <property type="entry name" value="HAMP"/>
    <property type="match status" value="1"/>
</dbReference>
<evidence type="ECO:0000313" key="14">
    <source>
        <dbReference type="EMBL" id="CBI08821.1"/>
    </source>
</evidence>
<evidence type="ECO:0000256" key="6">
    <source>
        <dbReference type="ARBA" id="ARBA00022692"/>
    </source>
</evidence>
<dbReference type="PANTHER" id="PTHR45436:SF1">
    <property type="entry name" value="SENSOR PROTEIN QSEC"/>
    <property type="match status" value="1"/>
</dbReference>
<organism evidence="14">
    <name type="scientific">mine drainage metagenome</name>
    <dbReference type="NCBI Taxonomy" id="410659"/>
    <lineage>
        <taxon>unclassified sequences</taxon>
        <taxon>metagenomes</taxon>
        <taxon>ecological metagenomes</taxon>
    </lineage>
</organism>
<dbReference type="GO" id="GO:0005886">
    <property type="term" value="C:plasma membrane"/>
    <property type="evidence" value="ECO:0007669"/>
    <property type="project" value="TreeGrafter"/>
</dbReference>
<evidence type="ECO:0000256" key="2">
    <source>
        <dbReference type="ARBA" id="ARBA00004370"/>
    </source>
</evidence>
<evidence type="ECO:0000256" key="1">
    <source>
        <dbReference type="ARBA" id="ARBA00000085"/>
    </source>
</evidence>
<name>E6QNK0_9ZZZZ</name>
<dbReference type="PRINTS" id="PR00344">
    <property type="entry name" value="BCTRLSENSOR"/>
</dbReference>
<evidence type="ECO:0000256" key="7">
    <source>
        <dbReference type="ARBA" id="ARBA00022777"/>
    </source>
</evidence>
<dbReference type="Pfam" id="PF08521">
    <property type="entry name" value="2CSK_N"/>
    <property type="match status" value="1"/>
</dbReference>
<dbReference type="PROSITE" id="PS50109">
    <property type="entry name" value="HIS_KIN"/>
    <property type="match status" value="1"/>
</dbReference>
<proteinExistence type="predicted"/>
<dbReference type="CDD" id="cd00082">
    <property type="entry name" value="HisKA"/>
    <property type="match status" value="1"/>
</dbReference>
<dbReference type="Pfam" id="PF02518">
    <property type="entry name" value="HATPase_c"/>
    <property type="match status" value="1"/>
</dbReference>
<dbReference type="InterPro" id="IPR003660">
    <property type="entry name" value="HAMP_dom"/>
</dbReference>
<comment type="caution">
    <text evidence="14">The sequence shown here is derived from an EMBL/GenBank/DDBJ whole genome shotgun (WGS) entry which is preliminary data.</text>
</comment>
<gene>
    <name evidence="14" type="ORF">CARN6_2336</name>
</gene>